<dbReference type="SUPFAM" id="SSF52266">
    <property type="entry name" value="SGNH hydrolase"/>
    <property type="match status" value="1"/>
</dbReference>
<dbReference type="Proteomes" id="UP000606193">
    <property type="component" value="Unassembled WGS sequence"/>
</dbReference>
<comment type="caution">
    <text evidence="2">The sequence shown here is derived from an EMBL/GenBank/DDBJ whole genome shotgun (WGS) entry which is preliminary data.</text>
</comment>
<feature type="compositionally biased region" description="Basic and acidic residues" evidence="1">
    <location>
        <begin position="47"/>
        <end position="58"/>
    </location>
</feature>
<protein>
    <recommendedName>
        <fullName evidence="4">Acyltransferase</fullName>
    </recommendedName>
</protein>
<keyword evidence="3" id="KW-1185">Reference proteome</keyword>
<reference evidence="2 3" key="1">
    <citation type="submission" date="2020-08" db="EMBL/GenBank/DDBJ databases">
        <title>Genome public.</title>
        <authorList>
            <person name="Liu C."/>
            <person name="Sun Q."/>
        </authorList>
    </citation>
    <scope>NUCLEOTIDE SEQUENCE [LARGE SCALE GENOMIC DNA]</scope>
    <source>
        <strain evidence="2 3">NSJ-37</strain>
    </source>
</reference>
<dbReference type="Gene3D" id="3.40.50.1110">
    <property type="entry name" value="SGNH hydrolase"/>
    <property type="match status" value="1"/>
</dbReference>
<evidence type="ECO:0000313" key="3">
    <source>
        <dbReference type="Proteomes" id="UP000606193"/>
    </source>
</evidence>
<evidence type="ECO:0000313" key="2">
    <source>
        <dbReference type="EMBL" id="MBC8562004.1"/>
    </source>
</evidence>
<dbReference type="CDD" id="cd01840">
    <property type="entry name" value="SGNH_hydrolase_yrhL_like"/>
    <property type="match status" value="1"/>
</dbReference>
<feature type="compositionally biased region" description="Low complexity" evidence="1">
    <location>
        <begin position="67"/>
        <end position="83"/>
    </location>
</feature>
<evidence type="ECO:0008006" key="4">
    <source>
        <dbReference type="Google" id="ProtNLM"/>
    </source>
</evidence>
<gene>
    <name evidence="2" type="ORF">H8704_05045</name>
</gene>
<feature type="region of interest" description="Disordered" evidence="1">
    <location>
        <begin position="47"/>
        <end position="85"/>
    </location>
</feature>
<proteinExistence type="predicted"/>
<sequence length="242" mass="26278">MKKKNNRFMNSLKSLGSALLVIAILIASYGIYHAPTSDASQLEAELEKNEQELAREEATPAGFPSKTPAGTTATQTAAATGTPDISQSSLSVIGDSVFLGAAPAFKKLYKNAVIDAKVSRQVVQALDIAKNLDKKGKLGDTVIIALGTNGNFNSATGQKLIDYLGPDRTIYWIDAYGRDLPSAKDVNNTIRRVAEANNNVHVIAWSKEGPKHPDWFYQDGIHLNITGQKKFAKFVRKNMITE</sequence>
<organism evidence="2 3">
    <name type="scientific">Jutongia huaianensis</name>
    <dbReference type="NCBI Taxonomy" id="2763668"/>
    <lineage>
        <taxon>Bacteria</taxon>
        <taxon>Bacillati</taxon>
        <taxon>Bacillota</taxon>
        <taxon>Clostridia</taxon>
        <taxon>Lachnospirales</taxon>
        <taxon>Lachnospiraceae</taxon>
        <taxon>Jutongia</taxon>
    </lineage>
</organism>
<name>A0ABR7N043_9FIRM</name>
<dbReference type="EMBL" id="JACRSX010000004">
    <property type="protein sequence ID" value="MBC8562004.1"/>
    <property type="molecule type" value="Genomic_DNA"/>
</dbReference>
<dbReference type="RefSeq" id="WP_249297565.1">
    <property type="nucleotide sequence ID" value="NZ_JACRSX010000004.1"/>
</dbReference>
<evidence type="ECO:0000256" key="1">
    <source>
        <dbReference type="SAM" id="MobiDB-lite"/>
    </source>
</evidence>
<accession>A0ABR7N043</accession>
<dbReference type="InterPro" id="IPR036514">
    <property type="entry name" value="SGNH_hydro_sf"/>
</dbReference>